<dbReference type="Proteomes" id="UP000310189">
    <property type="component" value="Unassembled WGS sequence"/>
</dbReference>
<dbReference type="GO" id="GO:0005730">
    <property type="term" value="C:nucleolus"/>
    <property type="evidence" value="ECO:0007669"/>
    <property type="project" value="UniProtKB-SubCell"/>
</dbReference>
<evidence type="ECO:0000313" key="9">
    <source>
        <dbReference type="EMBL" id="TIA90811.1"/>
    </source>
</evidence>
<evidence type="ECO:0000256" key="2">
    <source>
        <dbReference type="ARBA" id="ARBA00006916"/>
    </source>
</evidence>
<evidence type="ECO:0000256" key="3">
    <source>
        <dbReference type="ARBA" id="ARBA00018689"/>
    </source>
</evidence>
<reference evidence="9 10" key="1">
    <citation type="submission" date="2019-03" db="EMBL/GenBank/DDBJ databases">
        <title>Sequencing 23 genomes of Wallemia ichthyophaga.</title>
        <authorList>
            <person name="Gostincar C."/>
        </authorList>
    </citation>
    <scope>NUCLEOTIDE SEQUENCE [LARGE SCALE GENOMIC DNA]</scope>
    <source>
        <strain evidence="9 10">EXF-5753</strain>
    </source>
</reference>
<evidence type="ECO:0000256" key="6">
    <source>
        <dbReference type="ARBA" id="ARBA00023054"/>
    </source>
</evidence>
<comment type="caution">
    <text evidence="9">The sequence shown here is derived from an EMBL/GenBank/DDBJ whole genome shotgun (WGS) entry which is preliminary data.</text>
</comment>
<dbReference type="EMBL" id="SPNW01000016">
    <property type="protein sequence ID" value="TIA90811.1"/>
    <property type="molecule type" value="Genomic_DNA"/>
</dbReference>
<dbReference type="GO" id="GO:0000462">
    <property type="term" value="P:maturation of SSU-rRNA from tricistronic rRNA transcript (SSU-rRNA, 5.8S rRNA, LSU-rRNA)"/>
    <property type="evidence" value="ECO:0007669"/>
    <property type="project" value="TreeGrafter"/>
</dbReference>
<gene>
    <name evidence="9" type="ORF">E3P99_01406</name>
</gene>
<evidence type="ECO:0000256" key="5">
    <source>
        <dbReference type="ARBA" id="ARBA00022552"/>
    </source>
</evidence>
<evidence type="ECO:0000256" key="7">
    <source>
        <dbReference type="ARBA" id="ARBA00023242"/>
    </source>
</evidence>
<dbReference type="InterPro" id="IPR019310">
    <property type="entry name" value="Efg1"/>
</dbReference>
<feature type="compositionally biased region" description="Acidic residues" evidence="8">
    <location>
        <begin position="164"/>
        <end position="181"/>
    </location>
</feature>
<dbReference type="PANTHER" id="PTHR33911">
    <property type="entry name" value="RRNA-PROCESSING PROTEIN EFG1"/>
    <property type="match status" value="1"/>
</dbReference>
<keyword evidence="10" id="KW-1185">Reference proteome</keyword>
<comment type="similarity">
    <text evidence="2">Belongs to the EFG1 family.</text>
</comment>
<evidence type="ECO:0000256" key="4">
    <source>
        <dbReference type="ARBA" id="ARBA00019827"/>
    </source>
</evidence>
<dbReference type="AlphaFoldDB" id="A0A4T0FQP7"/>
<keyword evidence="5" id="KW-0698">rRNA processing</keyword>
<dbReference type="OrthoDB" id="47732at2759"/>
<comment type="subcellular location">
    <subcellularLocation>
        <location evidence="1">Nucleus</location>
        <location evidence="1">Nucleolus</location>
    </subcellularLocation>
</comment>
<evidence type="ECO:0000256" key="1">
    <source>
        <dbReference type="ARBA" id="ARBA00004604"/>
    </source>
</evidence>
<accession>A0A4T0FQP7</accession>
<name>A0A4T0FQP7_9BASI</name>
<dbReference type="PANTHER" id="PTHR33911:SF1">
    <property type="entry name" value="RRNA-PROCESSING PROTEIN EFG1"/>
    <property type="match status" value="1"/>
</dbReference>
<feature type="compositionally biased region" description="Low complexity" evidence="8">
    <location>
        <begin position="143"/>
        <end position="158"/>
    </location>
</feature>
<evidence type="ECO:0000256" key="8">
    <source>
        <dbReference type="SAM" id="MobiDB-lite"/>
    </source>
</evidence>
<dbReference type="Pfam" id="PF10153">
    <property type="entry name" value="Efg1"/>
    <property type="match status" value="1"/>
</dbReference>
<organism evidence="9 10">
    <name type="scientific">Wallemia hederae</name>
    <dbReference type="NCBI Taxonomy" id="1540922"/>
    <lineage>
        <taxon>Eukaryota</taxon>
        <taxon>Fungi</taxon>
        <taxon>Dikarya</taxon>
        <taxon>Basidiomycota</taxon>
        <taxon>Wallemiomycotina</taxon>
        <taxon>Wallemiomycetes</taxon>
        <taxon>Wallemiales</taxon>
        <taxon>Wallemiaceae</taxon>
        <taxon>Wallemia</taxon>
    </lineage>
</organism>
<keyword evidence="7" id="KW-0539">Nucleus</keyword>
<evidence type="ECO:0000313" key="10">
    <source>
        <dbReference type="Proteomes" id="UP000310189"/>
    </source>
</evidence>
<dbReference type="InterPro" id="IPR050786">
    <property type="entry name" value="EFG1_rRNA-proc"/>
</dbReference>
<keyword evidence="6" id="KW-0175">Coiled coil</keyword>
<proteinExistence type="inferred from homology"/>
<feature type="compositionally biased region" description="Polar residues" evidence="8">
    <location>
        <begin position="132"/>
        <end position="142"/>
    </location>
</feature>
<feature type="region of interest" description="Disordered" evidence="8">
    <location>
        <begin position="126"/>
        <end position="195"/>
    </location>
</feature>
<dbReference type="GO" id="GO:0030688">
    <property type="term" value="C:preribosome, small subunit precursor"/>
    <property type="evidence" value="ECO:0007669"/>
    <property type="project" value="TreeGrafter"/>
</dbReference>
<feature type="compositionally biased region" description="Low complexity" evidence="8">
    <location>
        <begin position="185"/>
        <end position="195"/>
    </location>
</feature>
<sequence>MAISKIKAAIRSNERLLSKKGVDEETKQAANRKLQGLTYSLNKAKEDELSRKMSTRYHKIKFIEKRKLVRLIKSKKNSPEKLLELRLKLNYIIHHPAHLKYISVLNKPSNDADVQARQSRLDHLKEKMEDGSISSTPETNVFNKKSNTTKGSNGGTSTSKRDDDSDDDDADKADDADDADDADNHSNLSNDDFFE</sequence>
<protein>
    <recommendedName>
        <fullName evidence="3">rRNA-processing protein EFG1</fullName>
    </recommendedName>
    <alternativeName>
        <fullName evidence="4">rRNA-processing protein efg1</fullName>
    </alternativeName>
</protein>